<proteinExistence type="predicted"/>
<dbReference type="NCBIfam" id="TIGR04334">
    <property type="entry name" value="rSAM_Clo7bot"/>
    <property type="match status" value="1"/>
</dbReference>
<reference evidence="8 9" key="1">
    <citation type="submission" date="2020-02" db="EMBL/GenBank/DDBJ databases">
        <title>Genome assembly of a novel Clostridium senegalense strain.</title>
        <authorList>
            <person name="Gupta T.B."/>
            <person name="Jauregui R."/>
            <person name="Maclean P."/>
            <person name="Nawarathana A."/>
            <person name="Brightwell G."/>
        </authorList>
    </citation>
    <scope>NUCLEOTIDE SEQUENCE [LARGE SCALE GENOMIC DNA]</scope>
    <source>
        <strain evidence="8 9">AGRFS4</strain>
    </source>
</reference>
<dbReference type="Gene3D" id="3.20.20.70">
    <property type="entry name" value="Aldolase class I"/>
    <property type="match status" value="1"/>
</dbReference>
<dbReference type="CDD" id="cd01335">
    <property type="entry name" value="Radical_SAM"/>
    <property type="match status" value="1"/>
</dbReference>
<evidence type="ECO:0000256" key="3">
    <source>
        <dbReference type="ARBA" id="ARBA00022691"/>
    </source>
</evidence>
<keyword evidence="4" id="KW-0479">Metal-binding</keyword>
<evidence type="ECO:0000313" key="9">
    <source>
        <dbReference type="Proteomes" id="UP000481872"/>
    </source>
</evidence>
<keyword evidence="3" id="KW-0949">S-adenosyl-L-methionine</keyword>
<dbReference type="PANTHER" id="PTHR43787:SF3">
    <property type="entry name" value="ARYLSULFATASE REGULATORY PROTEIN"/>
    <property type="match status" value="1"/>
</dbReference>
<feature type="domain" description="Radical SAM core" evidence="7">
    <location>
        <begin position="85"/>
        <end position="320"/>
    </location>
</feature>
<evidence type="ECO:0000256" key="6">
    <source>
        <dbReference type="ARBA" id="ARBA00023014"/>
    </source>
</evidence>
<dbReference type="InterPro" id="IPR027622">
    <property type="entry name" value="rSAM_Clo7bot"/>
</dbReference>
<evidence type="ECO:0000256" key="4">
    <source>
        <dbReference type="ARBA" id="ARBA00022723"/>
    </source>
</evidence>
<dbReference type="PANTHER" id="PTHR43787">
    <property type="entry name" value="FEMO COFACTOR BIOSYNTHESIS PROTEIN NIFB-RELATED"/>
    <property type="match status" value="1"/>
</dbReference>
<comment type="caution">
    <text evidence="8">The sequence shown here is derived from an EMBL/GenBank/DDBJ whole genome shotgun (WGS) entry which is preliminary data.</text>
</comment>
<dbReference type="PROSITE" id="PS51918">
    <property type="entry name" value="RADICAL_SAM"/>
    <property type="match status" value="1"/>
</dbReference>
<keyword evidence="9" id="KW-1185">Reference proteome</keyword>
<dbReference type="InterPro" id="IPR013785">
    <property type="entry name" value="Aldolase_TIM"/>
</dbReference>
<dbReference type="EMBL" id="JAAGPU010000001">
    <property type="protein sequence ID" value="NEU03268.1"/>
    <property type="molecule type" value="Genomic_DNA"/>
</dbReference>
<dbReference type="NCBIfam" id="TIGR04085">
    <property type="entry name" value="rSAM_more_4Fe4S"/>
    <property type="match status" value="1"/>
</dbReference>
<gene>
    <name evidence="8" type="primary">ctpM</name>
    <name evidence="8" type="ORF">G3M99_00075</name>
</gene>
<dbReference type="Pfam" id="PF04055">
    <property type="entry name" value="Radical_SAM"/>
    <property type="match status" value="1"/>
</dbReference>
<sequence>MKKSKYNKIIKLENGKTIAFNSVTCALAEVEDEFLNVLENIENIDTENLSGKMKELVEDMSEGNYIVHNDMDELKLLKYRNYNGKFSSSSLGLVIAPTLACNFACPYCYETPKSGMMTKEVQDSLMEMIEENAKNKNSISITWYGGEPLLAKDMIFDFSKRAIDICEKENVKYSSYIVTNGYLIDEETIENMKIARITGAQITVDGPPSIHNKRRKLKNSDEETFTTIISNVKKLIDGGIKNIAIRINVDKTNINHVEELLDILEENGLKDVIVNLGHVTAYTDTCNGIANSCLNTEEYAKSDSKYQKILFERGYKVSGAYPFYPSIKANYCCADNVGAYVVDAEGYMYKCWNDVGNIDKAVGNVTTIKTKVDEKMYARNMDYILWSPFEYEECRECSILPICMGGCPYKGTMNEKPECEKWIYNLEETIIATYNQSSEVGCDRGCCCE</sequence>
<dbReference type="RefSeq" id="WP_061995491.1">
    <property type="nucleotide sequence ID" value="NZ_JAAGPU010000001.1"/>
</dbReference>
<dbReference type="Proteomes" id="UP000481872">
    <property type="component" value="Unassembled WGS sequence"/>
</dbReference>
<keyword evidence="5" id="KW-0408">Iron</keyword>
<dbReference type="SFLD" id="SFLDG01067">
    <property type="entry name" value="SPASM/twitch_domain_containing"/>
    <property type="match status" value="1"/>
</dbReference>
<dbReference type="GO" id="GO:0046872">
    <property type="term" value="F:metal ion binding"/>
    <property type="evidence" value="ECO:0007669"/>
    <property type="project" value="UniProtKB-KW"/>
</dbReference>
<dbReference type="GO" id="GO:0016491">
    <property type="term" value="F:oxidoreductase activity"/>
    <property type="evidence" value="ECO:0007669"/>
    <property type="project" value="InterPro"/>
</dbReference>
<evidence type="ECO:0000259" key="7">
    <source>
        <dbReference type="PROSITE" id="PS51918"/>
    </source>
</evidence>
<accession>A0A6M0GZD0</accession>
<keyword evidence="2" id="KW-0004">4Fe-4S</keyword>
<dbReference type="InterPro" id="IPR007197">
    <property type="entry name" value="rSAM"/>
</dbReference>
<dbReference type="UniPathway" id="UPA00782"/>
<dbReference type="GO" id="GO:0051539">
    <property type="term" value="F:4 iron, 4 sulfur cluster binding"/>
    <property type="evidence" value="ECO:0007669"/>
    <property type="project" value="UniProtKB-KW"/>
</dbReference>
<name>A0A6M0GZD0_9CLOT</name>
<organism evidence="8 9">
    <name type="scientific">Clostridium senegalense</name>
    <dbReference type="NCBI Taxonomy" id="1465809"/>
    <lineage>
        <taxon>Bacteria</taxon>
        <taxon>Bacillati</taxon>
        <taxon>Bacillota</taxon>
        <taxon>Clostridia</taxon>
        <taxon>Eubacteriales</taxon>
        <taxon>Clostridiaceae</taxon>
        <taxon>Clostridium</taxon>
    </lineage>
</organism>
<keyword evidence="6" id="KW-0411">Iron-sulfur</keyword>
<dbReference type="AlphaFoldDB" id="A0A6M0GZD0"/>
<dbReference type="InterPro" id="IPR023885">
    <property type="entry name" value="4Fe4S-binding_SPASM_dom"/>
</dbReference>
<dbReference type="SFLD" id="SFLDG01384">
    <property type="entry name" value="thioether_bond_formation_requi"/>
    <property type="match status" value="1"/>
</dbReference>
<evidence type="ECO:0000256" key="5">
    <source>
        <dbReference type="ARBA" id="ARBA00023004"/>
    </source>
</evidence>
<evidence type="ECO:0000313" key="8">
    <source>
        <dbReference type="EMBL" id="NEU03268.1"/>
    </source>
</evidence>
<dbReference type="SFLD" id="SFLDG01386">
    <property type="entry name" value="main_SPASM_domain-containing"/>
    <property type="match status" value="1"/>
</dbReference>
<dbReference type="SUPFAM" id="SSF102114">
    <property type="entry name" value="Radical SAM enzymes"/>
    <property type="match status" value="1"/>
</dbReference>
<dbReference type="InterPro" id="IPR058240">
    <property type="entry name" value="rSAM_sf"/>
</dbReference>
<comment type="cofactor">
    <cofactor evidence="1">
        <name>[4Fe-4S] cluster</name>
        <dbReference type="ChEBI" id="CHEBI:49883"/>
    </cofactor>
</comment>
<evidence type="ECO:0000256" key="1">
    <source>
        <dbReference type="ARBA" id="ARBA00001966"/>
    </source>
</evidence>
<dbReference type="SFLD" id="SFLDS00029">
    <property type="entry name" value="Radical_SAM"/>
    <property type="match status" value="1"/>
</dbReference>
<protein>
    <submittedName>
        <fullName evidence="8">Radical SAM/SPASM domain Clo7bot peptide maturase</fullName>
    </submittedName>
</protein>
<dbReference type="InterPro" id="IPR023867">
    <property type="entry name" value="Sulphatase_maturase_rSAM"/>
</dbReference>
<evidence type="ECO:0000256" key="2">
    <source>
        <dbReference type="ARBA" id="ARBA00022485"/>
    </source>
</evidence>